<accession>A0ABY6G8P0</accession>
<gene>
    <name evidence="1" type="ORF">M9799_12770</name>
</gene>
<organism evidence="1 2">
    <name type="scientific">Comamonas endophytica</name>
    <dbReference type="NCBI Taxonomy" id="2949090"/>
    <lineage>
        <taxon>Bacteria</taxon>
        <taxon>Pseudomonadati</taxon>
        <taxon>Pseudomonadota</taxon>
        <taxon>Betaproteobacteria</taxon>
        <taxon>Burkholderiales</taxon>
        <taxon>Comamonadaceae</taxon>
        <taxon>Comamonas</taxon>
    </lineage>
</organism>
<sequence>MNMNAHAQHPHFDPTVDELETLKKLEIGETISFETAAREHIPKRLLEFGLVHQDEDRKWTITPLGRDQIRRQED</sequence>
<dbReference type="RefSeq" id="WP_231042051.1">
    <property type="nucleotide sequence ID" value="NZ_CP106881.1"/>
</dbReference>
<evidence type="ECO:0000313" key="1">
    <source>
        <dbReference type="EMBL" id="UYG50957.1"/>
    </source>
</evidence>
<reference evidence="1" key="1">
    <citation type="submission" date="2022-09" db="EMBL/GenBank/DDBJ databases">
        <title>The complete genome of Acidovorax sp. 5MLIR.</title>
        <authorList>
            <person name="Liu L."/>
            <person name="Yue J."/>
            <person name="Yang F."/>
            <person name="Yuan J."/>
            <person name="Li L."/>
        </authorList>
    </citation>
    <scope>NUCLEOTIDE SEQUENCE</scope>
    <source>
        <strain evidence="1">5MLIR</strain>
    </source>
</reference>
<keyword evidence="2" id="KW-1185">Reference proteome</keyword>
<dbReference type="Proteomes" id="UP001162800">
    <property type="component" value="Chromosome"/>
</dbReference>
<evidence type="ECO:0000313" key="2">
    <source>
        <dbReference type="Proteomes" id="UP001162800"/>
    </source>
</evidence>
<proteinExistence type="predicted"/>
<protein>
    <submittedName>
        <fullName evidence="1">Uncharacterized protein</fullName>
    </submittedName>
</protein>
<name>A0ABY6G8P0_9BURK</name>
<dbReference type="EMBL" id="CP106881">
    <property type="protein sequence ID" value="UYG50957.1"/>
    <property type="molecule type" value="Genomic_DNA"/>
</dbReference>